<gene>
    <name evidence="2" type="ORF">C8F04DRAFT_520117</name>
</gene>
<comment type="caution">
    <text evidence="2">The sequence shown here is derived from an EMBL/GenBank/DDBJ whole genome shotgun (WGS) entry which is preliminary data.</text>
</comment>
<feature type="region of interest" description="Disordered" evidence="1">
    <location>
        <begin position="49"/>
        <end position="74"/>
    </location>
</feature>
<organism evidence="2 3">
    <name type="scientific">Mycena alexandri</name>
    <dbReference type="NCBI Taxonomy" id="1745969"/>
    <lineage>
        <taxon>Eukaryota</taxon>
        <taxon>Fungi</taxon>
        <taxon>Dikarya</taxon>
        <taxon>Basidiomycota</taxon>
        <taxon>Agaricomycotina</taxon>
        <taxon>Agaricomycetes</taxon>
        <taxon>Agaricomycetidae</taxon>
        <taxon>Agaricales</taxon>
        <taxon>Marasmiineae</taxon>
        <taxon>Mycenaceae</taxon>
        <taxon>Mycena</taxon>
    </lineage>
</organism>
<evidence type="ECO:0000313" key="3">
    <source>
        <dbReference type="Proteomes" id="UP001218188"/>
    </source>
</evidence>
<protein>
    <submittedName>
        <fullName evidence="2">Uncharacterized protein</fullName>
    </submittedName>
</protein>
<sequence>MLLPLYPGSFSLLFTCIPLCSLNQSDFLYSLISLSLDCSSDSVDTTRLVPKPIKSTTKPSRSNTQPETPCRPCGSGQRLVSAAVFLGGVDTTSKTYLRKWPPETGSLSIIQKCRIKPVSAQHGNLSHQVGGRRPNGRVRPIVKTERTQTRRATRI</sequence>
<dbReference type="AlphaFoldDB" id="A0AAD6XEG6"/>
<dbReference type="EMBL" id="JARJCM010000005">
    <property type="protein sequence ID" value="KAJ7044961.1"/>
    <property type="molecule type" value="Genomic_DNA"/>
</dbReference>
<name>A0AAD6XEG6_9AGAR</name>
<keyword evidence="3" id="KW-1185">Reference proteome</keyword>
<proteinExistence type="predicted"/>
<evidence type="ECO:0000256" key="1">
    <source>
        <dbReference type="SAM" id="MobiDB-lite"/>
    </source>
</evidence>
<evidence type="ECO:0000313" key="2">
    <source>
        <dbReference type="EMBL" id="KAJ7044961.1"/>
    </source>
</evidence>
<dbReference type="Proteomes" id="UP001218188">
    <property type="component" value="Unassembled WGS sequence"/>
</dbReference>
<feature type="compositionally biased region" description="Polar residues" evidence="1">
    <location>
        <begin position="54"/>
        <end position="67"/>
    </location>
</feature>
<accession>A0AAD6XEG6</accession>
<reference evidence="2" key="1">
    <citation type="submission" date="2023-03" db="EMBL/GenBank/DDBJ databases">
        <title>Massive genome expansion in bonnet fungi (Mycena s.s.) driven by repeated elements and novel gene families across ecological guilds.</title>
        <authorList>
            <consortium name="Lawrence Berkeley National Laboratory"/>
            <person name="Harder C.B."/>
            <person name="Miyauchi S."/>
            <person name="Viragh M."/>
            <person name="Kuo A."/>
            <person name="Thoen E."/>
            <person name="Andreopoulos B."/>
            <person name="Lu D."/>
            <person name="Skrede I."/>
            <person name="Drula E."/>
            <person name="Henrissat B."/>
            <person name="Morin E."/>
            <person name="Kohler A."/>
            <person name="Barry K."/>
            <person name="LaButti K."/>
            <person name="Morin E."/>
            <person name="Salamov A."/>
            <person name="Lipzen A."/>
            <person name="Mereny Z."/>
            <person name="Hegedus B."/>
            <person name="Baldrian P."/>
            <person name="Stursova M."/>
            <person name="Weitz H."/>
            <person name="Taylor A."/>
            <person name="Grigoriev I.V."/>
            <person name="Nagy L.G."/>
            <person name="Martin F."/>
            <person name="Kauserud H."/>
        </authorList>
    </citation>
    <scope>NUCLEOTIDE SEQUENCE</scope>
    <source>
        <strain evidence="2">CBHHK200</strain>
    </source>
</reference>